<feature type="compositionally biased region" description="Low complexity" evidence="1">
    <location>
        <begin position="149"/>
        <end position="163"/>
    </location>
</feature>
<proteinExistence type="predicted"/>
<keyword evidence="3" id="KW-1185">Reference proteome</keyword>
<name>A0A8H6XZE7_9AGAR</name>
<comment type="caution">
    <text evidence="2">The sequence shown here is derived from an EMBL/GenBank/DDBJ whole genome shotgun (WGS) entry which is preliminary data.</text>
</comment>
<evidence type="ECO:0000256" key="1">
    <source>
        <dbReference type="SAM" id="MobiDB-lite"/>
    </source>
</evidence>
<dbReference type="EMBL" id="JACAZI010000011">
    <property type="protein sequence ID" value="KAF7349159.1"/>
    <property type="molecule type" value="Genomic_DNA"/>
</dbReference>
<dbReference type="AlphaFoldDB" id="A0A8H6XZE7"/>
<reference evidence="2" key="1">
    <citation type="submission" date="2020-05" db="EMBL/GenBank/DDBJ databases">
        <title>Mycena genomes resolve the evolution of fungal bioluminescence.</title>
        <authorList>
            <person name="Tsai I.J."/>
        </authorList>
    </citation>
    <scope>NUCLEOTIDE SEQUENCE</scope>
    <source>
        <strain evidence="2">CCC161011</strain>
    </source>
</reference>
<organism evidence="2 3">
    <name type="scientific">Mycena venus</name>
    <dbReference type="NCBI Taxonomy" id="2733690"/>
    <lineage>
        <taxon>Eukaryota</taxon>
        <taxon>Fungi</taxon>
        <taxon>Dikarya</taxon>
        <taxon>Basidiomycota</taxon>
        <taxon>Agaricomycotina</taxon>
        <taxon>Agaricomycetes</taxon>
        <taxon>Agaricomycetidae</taxon>
        <taxon>Agaricales</taxon>
        <taxon>Marasmiineae</taxon>
        <taxon>Mycenaceae</taxon>
        <taxon>Mycena</taxon>
    </lineage>
</organism>
<evidence type="ECO:0000313" key="2">
    <source>
        <dbReference type="EMBL" id="KAF7349159.1"/>
    </source>
</evidence>
<feature type="region of interest" description="Disordered" evidence="1">
    <location>
        <begin position="140"/>
        <end position="169"/>
    </location>
</feature>
<dbReference type="Proteomes" id="UP000620124">
    <property type="component" value="Unassembled WGS sequence"/>
</dbReference>
<sequence>MPVCARLDLAQASDRTGLFEKTLNPSQTFPRHTGNLGKTGNIPHNLTDFSLGLIADPVVSASFFLSTTISSPLLPSPTLALANIGATEAPHVVAQFATFNCNAEVAKPITDELQSIIIGAVSQVSILAGSLVSTILSTANGASPPRKPPSSSLPVSLTSSTSPAPVPQAQLSGPLVTDVTVTSVYLSPPSARSMLIFPSSFLVFVSYSTALGPPLTAIAPLVNGLFADIL</sequence>
<evidence type="ECO:0000313" key="3">
    <source>
        <dbReference type="Proteomes" id="UP000620124"/>
    </source>
</evidence>
<accession>A0A8H6XZE7</accession>
<protein>
    <submittedName>
        <fullName evidence="2">Uncharacterized protein</fullName>
    </submittedName>
</protein>
<gene>
    <name evidence="2" type="ORF">MVEN_01438200</name>
</gene>